<dbReference type="SMART" id="SM00140">
    <property type="entry name" value="NGF"/>
    <property type="match status" value="1"/>
</dbReference>
<proteinExistence type="inferred from homology"/>
<evidence type="ECO:0000313" key="7">
    <source>
        <dbReference type="Proteomes" id="UP000824540"/>
    </source>
</evidence>
<dbReference type="PROSITE" id="PS00248">
    <property type="entry name" value="NGF_1"/>
    <property type="match status" value="1"/>
</dbReference>
<dbReference type="GO" id="GO:0008021">
    <property type="term" value="C:synaptic vesicle"/>
    <property type="evidence" value="ECO:0007669"/>
    <property type="project" value="TreeGrafter"/>
</dbReference>
<accession>A0A8T2PK96</accession>
<keyword evidence="7" id="KW-1185">Reference proteome</keyword>
<dbReference type="GO" id="GO:0030425">
    <property type="term" value="C:dendrite"/>
    <property type="evidence" value="ECO:0007669"/>
    <property type="project" value="TreeGrafter"/>
</dbReference>
<gene>
    <name evidence="6" type="ORF">JZ751_026301</name>
</gene>
<comment type="caution">
    <text evidence="6">The sequence shown here is derived from an EMBL/GenBank/DDBJ whole genome shotgun (WGS) entry which is preliminary data.</text>
</comment>
<feature type="compositionally biased region" description="Acidic residues" evidence="4">
    <location>
        <begin position="8"/>
        <end position="23"/>
    </location>
</feature>
<dbReference type="GO" id="GO:0030424">
    <property type="term" value="C:axon"/>
    <property type="evidence" value="ECO:0007669"/>
    <property type="project" value="TreeGrafter"/>
</dbReference>
<dbReference type="InterPro" id="IPR019846">
    <property type="entry name" value="Nerve_growth_factor_CS"/>
</dbReference>
<feature type="domain" description="Nerve growth factor-related" evidence="5">
    <location>
        <begin position="60"/>
        <end position="162"/>
    </location>
</feature>
<dbReference type="GO" id="GO:0005163">
    <property type="term" value="F:nerve growth factor receptor binding"/>
    <property type="evidence" value="ECO:0007669"/>
    <property type="project" value="TreeGrafter"/>
</dbReference>
<feature type="region of interest" description="Disordered" evidence="4">
    <location>
        <begin position="1"/>
        <end position="65"/>
    </location>
</feature>
<dbReference type="GO" id="GO:0050804">
    <property type="term" value="P:modulation of chemical synaptic transmission"/>
    <property type="evidence" value="ECO:0007669"/>
    <property type="project" value="TreeGrafter"/>
</dbReference>
<dbReference type="InterPro" id="IPR029034">
    <property type="entry name" value="Cystine-knot_cytokine"/>
</dbReference>
<dbReference type="GO" id="GO:0048812">
    <property type="term" value="P:neuron projection morphogenesis"/>
    <property type="evidence" value="ECO:0007669"/>
    <property type="project" value="TreeGrafter"/>
</dbReference>
<dbReference type="GO" id="GO:0021675">
    <property type="term" value="P:nerve development"/>
    <property type="evidence" value="ECO:0007669"/>
    <property type="project" value="TreeGrafter"/>
</dbReference>
<dbReference type="GO" id="GO:0043524">
    <property type="term" value="P:negative regulation of neuron apoptotic process"/>
    <property type="evidence" value="ECO:0007669"/>
    <property type="project" value="TreeGrafter"/>
</dbReference>
<evidence type="ECO:0000256" key="4">
    <source>
        <dbReference type="SAM" id="MobiDB-lite"/>
    </source>
</evidence>
<dbReference type="PROSITE" id="PS50270">
    <property type="entry name" value="NGF_2"/>
    <property type="match status" value="1"/>
</dbReference>
<dbReference type="Pfam" id="PF00243">
    <property type="entry name" value="NGF"/>
    <property type="match status" value="1"/>
</dbReference>
<evidence type="ECO:0000256" key="3">
    <source>
        <dbReference type="ARBA" id="ARBA00023030"/>
    </source>
</evidence>
<dbReference type="OrthoDB" id="8959386at2759"/>
<dbReference type="InterPro" id="IPR002072">
    <property type="entry name" value="Nerve_growth_factor-rel"/>
</dbReference>
<dbReference type="PRINTS" id="PR00268">
    <property type="entry name" value="NGF"/>
</dbReference>
<name>A0A8T2PK96_9TELE</name>
<reference evidence="6" key="1">
    <citation type="thesis" date="2021" institute="BYU ScholarsArchive" country="Provo, UT, USA">
        <title>Applications of and Algorithms for Genome Assembly and Genomic Analyses with an Emphasis on Marine Teleosts.</title>
        <authorList>
            <person name="Pickett B.D."/>
        </authorList>
    </citation>
    <scope>NUCLEOTIDE SEQUENCE</scope>
    <source>
        <strain evidence="6">HI-2016</strain>
    </source>
</reference>
<organism evidence="6 7">
    <name type="scientific">Albula glossodonta</name>
    <name type="common">roundjaw bonefish</name>
    <dbReference type="NCBI Taxonomy" id="121402"/>
    <lineage>
        <taxon>Eukaryota</taxon>
        <taxon>Metazoa</taxon>
        <taxon>Chordata</taxon>
        <taxon>Craniata</taxon>
        <taxon>Vertebrata</taxon>
        <taxon>Euteleostomi</taxon>
        <taxon>Actinopterygii</taxon>
        <taxon>Neopterygii</taxon>
        <taxon>Teleostei</taxon>
        <taxon>Albuliformes</taxon>
        <taxon>Albulidae</taxon>
        <taxon>Albula</taxon>
    </lineage>
</organism>
<dbReference type="PANTHER" id="PTHR11589:SF8">
    <property type="entry name" value="NEUROTROPHIN-4"/>
    <property type="match status" value="1"/>
</dbReference>
<dbReference type="GO" id="GO:0038180">
    <property type="term" value="P:nerve growth factor signaling pathway"/>
    <property type="evidence" value="ECO:0007669"/>
    <property type="project" value="TreeGrafter"/>
</dbReference>
<dbReference type="GO" id="GO:0005615">
    <property type="term" value="C:extracellular space"/>
    <property type="evidence" value="ECO:0007669"/>
    <property type="project" value="TreeGrafter"/>
</dbReference>
<evidence type="ECO:0000259" key="5">
    <source>
        <dbReference type="SMART" id="SM00140"/>
    </source>
</evidence>
<dbReference type="GO" id="GO:0007169">
    <property type="term" value="P:cell surface receptor protein tyrosine kinase signaling pathway"/>
    <property type="evidence" value="ECO:0007669"/>
    <property type="project" value="TreeGrafter"/>
</dbReference>
<evidence type="ECO:0000256" key="2">
    <source>
        <dbReference type="ARBA" id="ARBA00018008"/>
    </source>
</evidence>
<dbReference type="PANTHER" id="PTHR11589">
    <property type="entry name" value="NERVE GROWTH FACTOR NGF -RELATED"/>
    <property type="match status" value="1"/>
</dbReference>
<evidence type="ECO:0000313" key="6">
    <source>
        <dbReference type="EMBL" id="KAG9349948.1"/>
    </source>
</evidence>
<dbReference type="InterPro" id="IPR020408">
    <property type="entry name" value="Nerve_growth_factor-like"/>
</dbReference>
<dbReference type="Proteomes" id="UP000824540">
    <property type="component" value="Unassembled WGS sequence"/>
</dbReference>
<sequence>MLEAGQLIEDDIERGEKEEESVEESNAGFSDAETGAHSEQASPPKARPKRSHTTRTVPRETSVCDARSQWVMDKETAIDDKGQTVTVMKEIQTQKGALKQYFYETRCLAADYRGSGRTRTEGAAGSSEPLGVSGGSCRGVDKKQWVSQCKQKQSFVRALTKTYHCWFVEVYSLIAVSSFVPDKSRLNGPLHVTEGVEMAEARKFGGNVSEESEVTPLRSFSLNIFLQEGERKQGQVSVVESVIEGQQSPMNPAFSQVISKLLQPHRLHPAHHSLIGPHHHIYTGGWSSMRASTRDSMK</sequence>
<dbReference type="SUPFAM" id="SSF57501">
    <property type="entry name" value="Cystine-knot cytokines"/>
    <property type="match status" value="1"/>
</dbReference>
<comment type="similarity">
    <text evidence="1">Belongs to the NGF-beta family.</text>
</comment>
<feature type="region of interest" description="Disordered" evidence="4">
    <location>
        <begin position="116"/>
        <end position="137"/>
    </location>
</feature>
<dbReference type="GO" id="GO:0008083">
    <property type="term" value="F:growth factor activity"/>
    <property type="evidence" value="ECO:0007669"/>
    <property type="project" value="UniProtKB-KW"/>
</dbReference>
<protein>
    <recommendedName>
        <fullName evidence="2">Neurotrophin-4</fullName>
    </recommendedName>
</protein>
<dbReference type="AlphaFoldDB" id="A0A8T2PK96"/>
<keyword evidence="3" id="KW-0339">Growth factor</keyword>
<evidence type="ECO:0000256" key="1">
    <source>
        <dbReference type="ARBA" id="ARBA00010783"/>
    </source>
</evidence>
<dbReference type="EMBL" id="JAFBMS010000008">
    <property type="protein sequence ID" value="KAG9349948.1"/>
    <property type="molecule type" value="Genomic_DNA"/>
</dbReference>
<dbReference type="Gene3D" id="2.10.90.10">
    <property type="entry name" value="Cystine-knot cytokines"/>
    <property type="match status" value="1"/>
</dbReference>